<name>I7M2P5_TETTS</name>
<dbReference type="AlphaFoldDB" id="I7M2P5"/>
<dbReference type="OrthoDB" id="514777at2759"/>
<dbReference type="GeneID" id="7836114"/>
<dbReference type="EMBL" id="GG662605">
    <property type="protein sequence ID" value="EAS01052.2"/>
    <property type="molecule type" value="Genomic_DNA"/>
</dbReference>
<feature type="compositionally biased region" description="Polar residues" evidence="5">
    <location>
        <begin position="1"/>
        <end position="18"/>
    </location>
</feature>
<accession>I7M2P5</accession>
<dbReference type="GO" id="GO:0003729">
    <property type="term" value="F:mRNA binding"/>
    <property type="evidence" value="ECO:0007669"/>
    <property type="project" value="TreeGrafter"/>
</dbReference>
<feature type="region of interest" description="Disordered" evidence="5">
    <location>
        <begin position="406"/>
        <end position="447"/>
    </location>
</feature>
<feature type="region of interest" description="Disordered" evidence="5">
    <location>
        <begin position="825"/>
        <end position="847"/>
    </location>
</feature>
<dbReference type="SMART" id="SM00543">
    <property type="entry name" value="MIF4G"/>
    <property type="match status" value="1"/>
</dbReference>
<evidence type="ECO:0000256" key="1">
    <source>
        <dbReference type="ARBA" id="ARBA00005775"/>
    </source>
</evidence>
<feature type="compositionally biased region" description="Polar residues" evidence="5">
    <location>
        <begin position="411"/>
        <end position="443"/>
    </location>
</feature>
<evidence type="ECO:0000313" key="8">
    <source>
        <dbReference type="Proteomes" id="UP000009168"/>
    </source>
</evidence>
<dbReference type="KEGG" id="tet:TTHERM_00316050"/>
<feature type="region of interest" description="Disordered" evidence="5">
    <location>
        <begin position="276"/>
        <end position="315"/>
    </location>
</feature>
<evidence type="ECO:0000313" key="7">
    <source>
        <dbReference type="EMBL" id="EAS01052.2"/>
    </source>
</evidence>
<evidence type="ECO:0000256" key="3">
    <source>
        <dbReference type="ARBA" id="ARBA00022917"/>
    </source>
</evidence>
<keyword evidence="8" id="KW-1185">Reference proteome</keyword>
<feature type="compositionally biased region" description="Polar residues" evidence="5">
    <location>
        <begin position="45"/>
        <end position="61"/>
    </location>
</feature>
<dbReference type="InterPro" id="IPR016024">
    <property type="entry name" value="ARM-type_fold"/>
</dbReference>
<organism evidence="7 8">
    <name type="scientific">Tetrahymena thermophila (strain SB210)</name>
    <dbReference type="NCBI Taxonomy" id="312017"/>
    <lineage>
        <taxon>Eukaryota</taxon>
        <taxon>Sar</taxon>
        <taxon>Alveolata</taxon>
        <taxon>Ciliophora</taxon>
        <taxon>Intramacronucleata</taxon>
        <taxon>Oligohymenophorea</taxon>
        <taxon>Hymenostomatida</taxon>
        <taxon>Tetrahymenina</taxon>
        <taxon>Tetrahymenidae</taxon>
        <taxon>Tetrahymena</taxon>
    </lineage>
</organism>
<feature type="compositionally biased region" description="Low complexity" evidence="5">
    <location>
        <begin position="62"/>
        <end position="82"/>
    </location>
</feature>
<keyword evidence="3" id="KW-0648">Protein biosynthesis</keyword>
<gene>
    <name evidence="7" type="ORF">TTHERM_00316050</name>
</gene>
<protein>
    <submittedName>
        <fullName evidence="7">MIF4G domain protein</fullName>
    </submittedName>
</protein>
<evidence type="ECO:0000256" key="4">
    <source>
        <dbReference type="SAM" id="Coils"/>
    </source>
</evidence>
<keyword evidence="4" id="KW-0175">Coiled coil</keyword>
<dbReference type="InterPro" id="IPR003890">
    <property type="entry name" value="MIF4G-like_typ-3"/>
</dbReference>
<dbReference type="RefSeq" id="XP_001021297.2">
    <property type="nucleotide sequence ID" value="XM_001021297.2"/>
</dbReference>
<feature type="compositionally biased region" description="Acidic residues" evidence="5">
    <location>
        <begin position="832"/>
        <end position="841"/>
    </location>
</feature>
<dbReference type="eggNOG" id="KOG0401">
    <property type="taxonomic scope" value="Eukaryota"/>
</dbReference>
<comment type="similarity">
    <text evidence="1">Belongs to the eukaryotic initiation factor 4G family.</text>
</comment>
<evidence type="ECO:0000259" key="6">
    <source>
        <dbReference type="SMART" id="SM00543"/>
    </source>
</evidence>
<dbReference type="GO" id="GO:0003743">
    <property type="term" value="F:translation initiation factor activity"/>
    <property type="evidence" value="ECO:0007669"/>
    <property type="project" value="UniProtKB-KW"/>
</dbReference>
<feature type="region of interest" description="Disordered" evidence="5">
    <location>
        <begin position="198"/>
        <end position="219"/>
    </location>
</feature>
<dbReference type="Proteomes" id="UP000009168">
    <property type="component" value="Unassembled WGS sequence"/>
</dbReference>
<sequence>MQKSQIVSTQPQKDQQQPIVGVVSSAPLEKKPKKALKLKPDANGQFEQQNSTNNNAQPPQQNVIINNGTPYNNNNMDINNANRPANLYPLNLNNGNIQQFQQTPPFIQTQHPNFPNQPFIQPQFGYPQHNQPIQPQFPNQNNKIAYKQKMQQQTYLTTQTNAATPQNTPQTLKNQQQVFQYQQPDLFYQLGQLVQPTADNQKPQHPMQKNNIQQPHNSTYGAYQHNYKQEQSRPNQGYKQNIQQNKQVGNFNNYESQEIQNDQVEEEIQKQYQRDYEAENLKKQEEQEEKERLRREEEEKLRLKEEEDERQRKLEEERIQEQKRLERLEEEKRLAEQRKILEDQERERQAKLLEERKRPTFEKISYYLNAICNKTIEITYEQEVDDELKSAVELFEERKIAIENSTKNERTSNVPTNIRKSEQSTSSSIRSNQAFPMNNNSAISRREIDPDELALKQSAERDWLKQQNQVNEEQQKLKDIKRLTNILTYDNIEKVKAEFFKYAQDNNPCLENSSTICKEVIAKIMEKAITEMKYTALYGQLCKYLNDELKKNIDSKDKKNPDTQDNVFRNNFLNLIQSKFENITQVLQSKKKLVDMTEEERKDFHTQRKKRIILLVKFIGELFILNVINKHVIKIVISEFLQKHFTYKDIEKLKETDEKYVHYDDFIQGIIELYEITGPSLDNLKKDSKVEQRIIIDEIKKQITDTKTISKDYFAKFEAIGFQDMMSILETYKNCGNVSPIIKALIQNLIERRDKNWQERLFQKEKPKTKQEIKEEHEKDLQQRAEEVQIFSQQTKGNYSYSQPRSINQPIVKKQMGRGYANLTQNKKEGAEIDEVDEDEQESQKKNTDQNYKELFGIMPSQPQPQAKAAAKEFIDYESRVKEIYQNLEDLEQSQKHIEEILSEDKKKVLTYLIILSYTEKKEQNLKRTNFLNSLIKKKLFTPDDVISILNQVFSTAQKEACDYPDVYKCLSLIIESLMDNFADQFNLEKIQISLTGDEDDDYDILYFFEELFRELVKSLKERGDNLDPVKVSIKNIYQNAKLAENQIQEQISKFF</sequence>
<dbReference type="InParanoid" id="I7M2P5"/>
<proteinExistence type="inferred from homology"/>
<keyword evidence="2" id="KW-0396">Initiation factor</keyword>
<dbReference type="Gene3D" id="1.25.40.180">
    <property type="match status" value="2"/>
</dbReference>
<dbReference type="STRING" id="312017.I7M2P5"/>
<dbReference type="SUPFAM" id="SSF48371">
    <property type="entry name" value="ARM repeat"/>
    <property type="match status" value="2"/>
</dbReference>
<evidence type="ECO:0000256" key="2">
    <source>
        <dbReference type="ARBA" id="ARBA00022540"/>
    </source>
</evidence>
<evidence type="ECO:0000256" key="5">
    <source>
        <dbReference type="SAM" id="MobiDB-lite"/>
    </source>
</evidence>
<dbReference type="GO" id="GO:0016281">
    <property type="term" value="C:eukaryotic translation initiation factor 4F complex"/>
    <property type="evidence" value="ECO:0007669"/>
    <property type="project" value="TreeGrafter"/>
</dbReference>
<feature type="domain" description="MIF4G" evidence="6">
    <location>
        <begin position="477"/>
        <end position="756"/>
    </location>
</feature>
<dbReference type="Pfam" id="PF02854">
    <property type="entry name" value="MIF4G"/>
    <property type="match status" value="1"/>
</dbReference>
<reference evidence="8" key="1">
    <citation type="journal article" date="2006" name="PLoS Biol.">
        <title>Macronuclear genome sequence of the ciliate Tetrahymena thermophila, a model eukaryote.</title>
        <authorList>
            <person name="Eisen J.A."/>
            <person name="Coyne R.S."/>
            <person name="Wu M."/>
            <person name="Wu D."/>
            <person name="Thiagarajan M."/>
            <person name="Wortman J.R."/>
            <person name="Badger J.H."/>
            <person name="Ren Q."/>
            <person name="Amedeo P."/>
            <person name="Jones K.M."/>
            <person name="Tallon L.J."/>
            <person name="Delcher A.L."/>
            <person name="Salzberg S.L."/>
            <person name="Silva J.C."/>
            <person name="Haas B.J."/>
            <person name="Majoros W.H."/>
            <person name="Farzad M."/>
            <person name="Carlton J.M."/>
            <person name="Smith R.K. Jr."/>
            <person name="Garg J."/>
            <person name="Pearlman R.E."/>
            <person name="Karrer K.M."/>
            <person name="Sun L."/>
            <person name="Manning G."/>
            <person name="Elde N.C."/>
            <person name="Turkewitz A.P."/>
            <person name="Asai D.J."/>
            <person name="Wilkes D.E."/>
            <person name="Wang Y."/>
            <person name="Cai H."/>
            <person name="Collins K."/>
            <person name="Stewart B.A."/>
            <person name="Lee S.R."/>
            <person name="Wilamowska K."/>
            <person name="Weinberg Z."/>
            <person name="Ruzzo W.L."/>
            <person name="Wloga D."/>
            <person name="Gaertig J."/>
            <person name="Frankel J."/>
            <person name="Tsao C.-C."/>
            <person name="Gorovsky M.A."/>
            <person name="Keeling P.J."/>
            <person name="Waller R.F."/>
            <person name="Patron N.J."/>
            <person name="Cherry J.M."/>
            <person name="Stover N.A."/>
            <person name="Krieger C.J."/>
            <person name="del Toro C."/>
            <person name="Ryder H.F."/>
            <person name="Williamson S.C."/>
            <person name="Barbeau R.A."/>
            <person name="Hamilton E.P."/>
            <person name="Orias E."/>
        </authorList>
    </citation>
    <scope>NUCLEOTIDE SEQUENCE [LARGE SCALE GENOMIC DNA]</scope>
    <source>
        <strain evidence="8">SB210</strain>
    </source>
</reference>
<dbReference type="PANTHER" id="PTHR23253:SF9">
    <property type="entry name" value="EUKARYOTIC TRANSLATION INITIATION FACTOR 4 GAMMA 2"/>
    <property type="match status" value="1"/>
</dbReference>
<dbReference type="PANTHER" id="PTHR23253">
    <property type="entry name" value="EUKARYOTIC TRANSLATION INITIATION FACTOR 4 GAMMA"/>
    <property type="match status" value="1"/>
</dbReference>
<feature type="coiled-coil region" evidence="4">
    <location>
        <begin position="874"/>
        <end position="908"/>
    </location>
</feature>
<feature type="region of interest" description="Disordered" evidence="5">
    <location>
        <begin position="1"/>
        <end position="82"/>
    </location>
</feature>